<evidence type="ECO:0000256" key="1">
    <source>
        <dbReference type="SAM" id="SignalP"/>
    </source>
</evidence>
<accession>A0A6I4U270</accession>
<evidence type="ECO:0000313" key="2">
    <source>
        <dbReference type="EMBL" id="MXP09394.1"/>
    </source>
</evidence>
<comment type="caution">
    <text evidence="2">The sequence shown here is derived from an EMBL/GenBank/DDBJ whole genome shotgun (WGS) entry which is preliminary data.</text>
</comment>
<protein>
    <recommendedName>
        <fullName evidence="4">Elongation factor P</fullName>
    </recommendedName>
</protein>
<evidence type="ECO:0008006" key="4">
    <source>
        <dbReference type="Google" id="ProtNLM"/>
    </source>
</evidence>
<evidence type="ECO:0000313" key="3">
    <source>
        <dbReference type="Proteomes" id="UP000429229"/>
    </source>
</evidence>
<gene>
    <name evidence="2" type="ORF">GRI68_04305</name>
</gene>
<name>A0A6I4U270_9SPHN</name>
<feature type="signal peptide" evidence="1">
    <location>
        <begin position="1"/>
        <end position="19"/>
    </location>
</feature>
<feature type="chain" id="PRO_5026180832" description="Elongation factor P" evidence="1">
    <location>
        <begin position="20"/>
        <end position="118"/>
    </location>
</feature>
<dbReference type="Proteomes" id="UP000429229">
    <property type="component" value="Unassembled WGS sequence"/>
</dbReference>
<dbReference type="EMBL" id="WTYR01000001">
    <property type="protein sequence ID" value="MXP09394.1"/>
    <property type="molecule type" value="Genomic_DNA"/>
</dbReference>
<sequence length="118" mass="12773">MRMLIALPLLALLAAPAASQERESGKIGVLAQGKWSCAVPGIASAEARFLQTDRDFETIRGSRYKVGDVIGTYLRLGDTITMTSGAFEGRTYRAASEKRLRETEDGADTAVRCIHVPT</sequence>
<keyword evidence="1" id="KW-0732">Signal</keyword>
<dbReference type="AlphaFoldDB" id="A0A6I4U270"/>
<dbReference type="RefSeq" id="WP_160616091.1">
    <property type="nucleotide sequence ID" value="NZ_WTYR01000001.1"/>
</dbReference>
<organism evidence="2 3">
    <name type="scientific">Alteriqipengyuania halimionae</name>
    <dbReference type="NCBI Taxonomy" id="1926630"/>
    <lineage>
        <taxon>Bacteria</taxon>
        <taxon>Pseudomonadati</taxon>
        <taxon>Pseudomonadota</taxon>
        <taxon>Alphaproteobacteria</taxon>
        <taxon>Sphingomonadales</taxon>
        <taxon>Erythrobacteraceae</taxon>
        <taxon>Alteriqipengyuania</taxon>
    </lineage>
</organism>
<proteinExistence type="predicted"/>
<reference evidence="2 3" key="1">
    <citation type="submission" date="2019-12" db="EMBL/GenBank/DDBJ databases">
        <title>Genomic-based taxomic classification of the family Erythrobacteraceae.</title>
        <authorList>
            <person name="Xu L."/>
        </authorList>
    </citation>
    <scope>NUCLEOTIDE SEQUENCE [LARGE SCALE GENOMIC DNA]</scope>
    <source>
        <strain evidence="2 3">LMG 29519</strain>
    </source>
</reference>
<keyword evidence="3" id="KW-1185">Reference proteome</keyword>
<dbReference type="OrthoDB" id="7509105at2"/>